<feature type="signal peptide" evidence="5">
    <location>
        <begin position="1"/>
        <end position="27"/>
    </location>
</feature>
<dbReference type="InterPro" id="IPR055354">
    <property type="entry name" value="DUF7507"/>
</dbReference>
<gene>
    <name evidence="9" type="ORF">HELGO_WM7862</name>
</gene>
<protein>
    <submittedName>
        <fullName evidence="9">Uncharacterized protein</fullName>
    </submittedName>
</protein>
<dbReference type="InterPro" id="IPR047589">
    <property type="entry name" value="DUF11_rpt"/>
</dbReference>
<dbReference type="GO" id="GO:0005576">
    <property type="term" value="C:extracellular region"/>
    <property type="evidence" value="ECO:0007669"/>
    <property type="project" value="UniProtKB-SubCell"/>
</dbReference>
<name>A0A6S6TRA5_9BACT</name>
<feature type="domain" description="DUF7507" evidence="8">
    <location>
        <begin position="785"/>
        <end position="884"/>
    </location>
</feature>
<feature type="domain" description="SD-repeat containing protein B" evidence="6">
    <location>
        <begin position="1374"/>
        <end position="1483"/>
    </location>
</feature>
<dbReference type="InterPro" id="IPR033764">
    <property type="entry name" value="Sdr_B"/>
</dbReference>
<evidence type="ECO:0000256" key="1">
    <source>
        <dbReference type="ARBA" id="ARBA00004613"/>
    </source>
</evidence>
<feature type="domain" description="CshA" evidence="7">
    <location>
        <begin position="2024"/>
        <end position="2110"/>
    </location>
</feature>
<feature type="domain" description="SD-repeat containing protein B" evidence="6">
    <location>
        <begin position="1247"/>
        <end position="1362"/>
    </location>
</feature>
<evidence type="ECO:0000256" key="2">
    <source>
        <dbReference type="ARBA" id="ARBA00022525"/>
    </source>
</evidence>
<evidence type="ECO:0000259" key="8">
    <source>
        <dbReference type="Pfam" id="PF24346"/>
    </source>
</evidence>
<dbReference type="InterPro" id="IPR026395">
    <property type="entry name" value="CshA_fibril"/>
</dbReference>
<dbReference type="Pfam" id="PF19076">
    <property type="entry name" value="CshA_repeat"/>
    <property type="match status" value="5"/>
</dbReference>
<dbReference type="NCBIfam" id="TIGR01451">
    <property type="entry name" value="B_ant_repeat"/>
    <property type="match status" value="1"/>
</dbReference>
<feature type="domain" description="SD-repeat containing protein B" evidence="6">
    <location>
        <begin position="1016"/>
        <end position="1126"/>
    </location>
</feature>
<proteinExistence type="predicted"/>
<evidence type="ECO:0000256" key="4">
    <source>
        <dbReference type="SAM" id="Phobius"/>
    </source>
</evidence>
<dbReference type="NCBIfam" id="TIGR04225">
    <property type="entry name" value="CshA_fibril_rpt"/>
    <property type="match status" value="2"/>
</dbReference>
<dbReference type="Pfam" id="PF17210">
    <property type="entry name" value="SdrD_B"/>
    <property type="match status" value="7"/>
</dbReference>
<dbReference type="PANTHER" id="PTHR23303">
    <property type="entry name" value="CARBOXYPEPTIDASE REGULATORY REGION-CONTAINING"/>
    <property type="match status" value="1"/>
</dbReference>
<evidence type="ECO:0000259" key="6">
    <source>
        <dbReference type="Pfam" id="PF17210"/>
    </source>
</evidence>
<evidence type="ECO:0000256" key="3">
    <source>
        <dbReference type="ARBA" id="ARBA00022729"/>
    </source>
</evidence>
<keyword evidence="4" id="KW-1133">Transmembrane helix</keyword>
<dbReference type="InterPro" id="IPR013783">
    <property type="entry name" value="Ig-like_fold"/>
</dbReference>
<keyword evidence="4" id="KW-0812">Transmembrane</keyword>
<keyword evidence="4" id="KW-0472">Membrane</keyword>
<accession>A0A6S6TRA5</accession>
<evidence type="ECO:0000259" key="7">
    <source>
        <dbReference type="Pfam" id="PF19076"/>
    </source>
</evidence>
<sequence length="2164" mass="233276">MSGYRSLLEKNRILFLLLMFISITANATSLTCSSGYTKYDKYNLWTNGQNEDSLYHIALGIDGDKEDIIINNVLTSDTNTLDQSYEQFKFMFTTKNCVERSYNNGTGTCHPSEVLKTTAYTKDISNTSTINNEFTDFGKIVLPKDTEYIKLVHRTSPRFGDVSDGSLNSVSFLGFCYKKVPKVETPEATLTCSTDYTKYLKDITTSGRNDSSNLVTNLFNLDNNINKIDIEKVWTYDGSSHVQPHEQFKLAFTNNSGAVLAQTGYTTDVDNTEGAIGNTQFTNLGSTELPAGNKEVKLVHRADTTYADNLNYYNSVTFKGMCYKLTTALVEEASVDIEVATNGSDADKVTGPNIGFDETVTWTYVVKNTGNIDLTNIVVTDNKLNAVCTVANLVVGASKTCTKIGKAIEGQYENIGTVKAKSPANVEVTDTDPSHYIGGDAKINPPVVDDDVKIGKTGEAVTLDTLVNDKGIDSELNLKSVVLTHVNAIDNGKKLIVKGEGIWTVNSNTGNITFTPEVGYTDDPTFVKYTVEDLNGNVSNEGTERINYPQTSPITKDDTKIGERCKAVTVDILSNDSDPEDDLNISSVNFISPDDWVGSDTDNDGDIDNVVVPNEGTWSVNSNGQALFTPSNECSINPTAITYSVTDKTKEVSNKAMVTVIYPEEEKSSVGNLVWFDADKNGEQNRGESGLSGVTVELYDANDELNATTITDENGAYAFVNIDSGEYAIKFFEKEGYSFTMQNAPRVAEDYNSDADTITGKTEVFSLSEGENNISIDAGMYIIEKPSIKVVKSTNGGDVVNILVGDIITWTYVVTNTGNTLLSDIVVTDDKEGNITNCVGDGSLEALNPTKSITCTKTGIAILGAYQNQVVVEAKDTEGKTVESEDISSYVGKDIPVLLGTVGDYVWLDSNRNGIQDVQELPLQSVAVHLFDKEKKLIASTKSDATGKYLFKDVLSGEYYVKFTVPSGYTATLKEVAGDSTKDSNANSNGTTGLFTLAAGANDLSIDLGLYPKLTNLGDRVFLDTNANGIQEADEKSGVANVTVKLYREDNTLVAETQTTSTGLYVFRNILPTNYYVVFEVPSKHKVSPQNQGANESTDSDTDASGKTGVFTLLAGQDNKSIDMGLYQEAIKLGDRVFYDTNKNGIQEAGETGVADVVVNLYSSNNNEVVATTKTSASGIYLFDNVVAGEYYIIFTKPVGYTITKAGQGSHETDSNADASGRTENFILITGTQDSSIDMGIYQDVVSYGDRVFLDTNHNGLQDAGENGVKDVNVTITSANSDFRRSMLTDENGNYLFRNLPAGEYSAEFRDIPFGYLITERDVNNNANDLTDSDGFLEDEKIVTEVALLTAGKNDLSWDLGIYKTVCLPGKSVIGNLVFEDFNKNGMQDIGESGVAAVKVALFNNDTEEEVASTTTDENGLYEFAHVDPEFNYYIQFTVPNGFTVSPQDQDDEIIDSDADENGKTDVIVLEADQINSTVDMGIYREGSMIGDRVFFDELNGVSNGIQEAGEQGVHDIKVTLFKEDGTEVNSTRTNVSGEYRFTNVPTGRYTVEFSELPAGYIFTLAKQGNDDEKDSDVSANGRTDIIVVNGKVNVTSIDAGLKKLQTGISANDIKSGVTGKNVTLDVLANDTEGTFNFDASTVKITSVPDDATLSEDGRTLTVPNEGVWRVNPDTGAITFTPAEGFVGDPTSIAYTVQDSEGNETGADVEVNYPPLAVNDNVNAEVGTQIIIYVLENDSETSSPLDITSLRLINPVSGDEVETVNVVGEGTWNVNMDGSVSFTPDAGFVNNPSPIEYVVREAEGDLSNRATISITYPDAVDDTVVVPRGTIGEIVVNVSENDSNNTVPSTVTIGCEQAGVETLVVQNEGTWNVTGNGSITFTPEADFVGEPTDIEYTIGVVSGERSNCATVDIRHELLAMDDTSTLNVGPVTLINILTNDFGSLNAQSVELVLPLNPVAGSTLSDDGRTLTVPDEGVWTVDDRGIVSFTAEDGFSSVPTSIRYTVENNNGLISNIAIITLTEGGVSVVANDDIGLADNGNPIIVDVLNNDTGDLNNSSVRIISPDGEEVRTLVVPGEGTWTVNEDGSITFTGESGFVGTPTPIKYIVSDNSLVVLSDTATVTIDGICDCRPYETSIPAMGQLAGLAMLILTLLITMLVFKEEDI</sequence>
<feature type="domain" description="CshA" evidence="7">
    <location>
        <begin position="1625"/>
        <end position="1708"/>
    </location>
</feature>
<feature type="domain" description="SD-repeat containing protein B" evidence="6">
    <location>
        <begin position="669"/>
        <end position="780"/>
    </location>
</feature>
<reference evidence="9" key="1">
    <citation type="submission" date="2020-01" db="EMBL/GenBank/DDBJ databases">
        <authorList>
            <person name="Meier V. D."/>
            <person name="Meier V D."/>
        </authorList>
    </citation>
    <scope>NUCLEOTIDE SEQUENCE</scope>
    <source>
        <strain evidence="9">HLG_WM_MAG_06</strain>
    </source>
</reference>
<feature type="chain" id="PRO_5027569526" evidence="5">
    <location>
        <begin position="28"/>
        <end position="2164"/>
    </location>
</feature>
<dbReference type="EMBL" id="CACVAP010000092">
    <property type="protein sequence ID" value="CAA6819180.1"/>
    <property type="molecule type" value="Genomic_DNA"/>
</dbReference>
<keyword evidence="2" id="KW-0964">Secreted</keyword>
<evidence type="ECO:0000313" key="9">
    <source>
        <dbReference type="EMBL" id="CAA6819180.1"/>
    </source>
</evidence>
<feature type="domain" description="CshA" evidence="7">
    <location>
        <begin position="1844"/>
        <end position="1903"/>
    </location>
</feature>
<dbReference type="Gene3D" id="2.60.40.10">
    <property type="entry name" value="Immunoglobulins"/>
    <property type="match status" value="7"/>
</dbReference>
<dbReference type="Pfam" id="PF24346">
    <property type="entry name" value="DUF7507"/>
    <property type="match status" value="1"/>
</dbReference>
<feature type="domain" description="CshA" evidence="7">
    <location>
        <begin position="451"/>
        <end position="538"/>
    </location>
</feature>
<feature type="domain" description="SD-repeat containing protein B" evidence="6">
    <location>
        <begin position="1132"/>
        <end position="1241"/>
    </location>
</feature>
<keyword evidence="3 5" id="KW-0732">Signal</keyword>
<comment type="subcellular location">
    <subcellularLocation>
        <location evidence="1">Secreted</location>
    </subcellularLocation>
</comment>
<feature type="transmembrane region" description="Helical" evidence="4">
    <location>
        <begin position="2138"/>
        <end position="2159"/>
    </location>
</feature>
<dbReference type="InterPro" id="IPR051417">
    <property type="entry name" value="SDr/BOS_complex"/>
</dbReference>
<organism evidence="9">
    <name type="scientific">uncultured Sulfurovum sp</name>
    <dbReference type="NCBI Taxonomy" id="269237"/>
    <lineage>
        <taxon>Bacteria</taxon>
        <taxon>Pseudomonadati</taxon>
        <taxon>Campylobacterota</taxon>
        <taxon>Epsilonproteobacteria</taxon>
        <taxon>Campylobacterales</taxon>
        <taxon>Sulfurovaceae</taxon>
        <taxon>Sulfurovum</taxon>
        <taxon>environmental samples</taxon>
    </lineage>
</organism>
<feature type="domain" description="CshA" evidence="7">
    <location>
        <begin position="1734"/>
        <end position="1805"/>
    </location>
</feature>
<feature type="domain" description="SD-repeat containing protein B" evidence="6">
    <location>
        <begin position="1489"/>
        <end position="1602"/>
    </location>
</feature>
<evidence type="ECO:0000256" key="5">
    <source>
        <dbReference type="SAM" id="SignalP"/>
    </source>
</evidence>
<dbReference type="PANTHER" id="PTHR23303:SF15">
    <property type="entry name" value="COLOSSIN-A"/>
    <property type="match status" value="1"/>
</dbReference>
<dbReference type="SUPFAM" id="SSF117074">
    <property type="entry name" value="Hypothetical protein PA1324"/>
    <property type="match status" value="7"/>
</dbReference>
<feature type="domain" description="SD-repeat containing protein B" evidence="6">
    <location>
        <begin position="901"/>
        <end position="1010"/>
    </location>
</feature>